<keyword evidence="5" id="KW-1185">Reference proteome</keyword>
<dbReference type="AlphaFoldDB" id="F2JK06"/>
<dbReference type="GO" id="GO:0016811">
    <property type="term" value="F:hydrolase activity, acting on carbon-nitrogen (but not peptide) bonds, in linear amides"/>
    <property type="evidence" value="ECO:0007669"/>
    <property type="project" value="TreeGrafter"/>
</dbReference>
<feature type="domain" description="CN hydrolase" evidence="3">
    <location>
        <begin position="368"/>
        <end position="651"/>
    </location>
</feature>
<reference evidence="4 5" key="1">
    <citation type="journal article" date="2011" name="J. Bacteriol.">
        <title>Complete genome sequence of the cellulose-degrading bacterium Cellulosilyticum lentocellum.</title>
        <authorList>
            <consortium name="US DOE Joint Genome Institute"/>
            <person name="Miller D.A."/>
            <person name="Suen G."/>
            <person name="Bruce D."/>
            <person name="Copeland A."/>
            <person name="Cheng J.F."/>
            <person name="Detter C."/>
            <person name="Goodwin L.A."/>
            <person name="Han C.S."/>
            <person name="Hauser L.J."/>
            <person name="Land M.L."/>
            <person name="Lapidus A."/>
            <person name="Lucas S."/>
            <person name="Meincke L."/>
            <person name="Pitluck S."/>
            <person name="Tapia R."/>
            <person name="Teshima H."/>
            <person name="Woyke T."/>
            <person name="Fox B.G."/>
            <person name="Angert E.R."/>
            <person name="Currie C.R."/>
        </authorList>
    </citation>
    <scope>NUCLEOTIDE SEQUENCE [LARGE SCALE GENOMIC DNA]</scope>
    <source>
        <strain evidence="5">ATCC 49066 / DSM 5427 / NCIMB 11756 / RHM5</strain>
    </source>
</reference>
<name>F2JK06_CELLD</name>
<dbReference type="HOGENOM" id="CLU_033802_0_0_9"/>
<dbReference type="CDD" id="cd07197">
    <property type="entry name" value="nitrilase"/>
    <property type="match status" value="2"/>
</dbReference>
<dbReference type="RefSeq" id="WP_013656586.1">
    <property type="nucleotide sequence ID" value="NC_015275.1"/>
</dbReference>
<feature type="transmembrane region" description="Helical" evidence="2">
    <location>
        <begin position="7"/>
        <end position="30"/>
    </location>
</feature>
<keyword evidence="2" id="KW-1133">Transmembrane helix</keyword>
<dbReference type="PROSITE" id="PS50263">
    <property type="entry name" value="CN_HYDROLASE"/>
    <property type="match status" value="2"/>
</dbReference>
<evidence type="ECO:0000313" key="4">
    <source>
        <dbReference type="EMBL" id="ADZ83288.1"/>
    </source>
</evidence>
<organism evidence="4 5">
    <name type="scientific">Cellulosilyticum lentocellum (strain ATCC 49066 / DSM 5427 / NCIMB 11756 / RHM5)</name>
    <name type="common">Clostridium lentocellum</name>
    <dbReference type="NCBI Taxonomy" id="642492"/>
    <lineage>
        <taxon>Bacteria</taxon>
        <taxon>Bacillati</taxon>
        <taxon>Bacillota</taxon>
        <taxon>Clostridia</taxon>
        <taxon>Lachnospirales</taxon>
        <taxon>Cellulosilyticaceae</taxon>
        <taxon>Cellulosilyticum</taxon>
    </lineage>
</organism>
<sequence>MNRIIKLNLFTYFSLCAIVLIFILKFILYFNTTTYQNSIVVGVVNFHSEWGDKAANIEQMKTYIEEASTHGVNILVFPELALTGYSDEEKRDGAYLNGLRKNEKMHVQLAETVPSLDPLASSNQIAGLCEKYNMYVVYGLPERDPSNDTVYNAAAIISPSGVEGTYRKINPIEPETSWCVAGSDPFVLDTKWGPIGISICYDTYAYPELSRYYGAKGCKLILNPTASSKAYGGASNDMTKWFWYYTNRLEGVVNTNGLYIASANLIGEETAPIDRTIADNTFPGGSVIVGPSGSSKDLPSTYYGVRASSPYIPAKPLNDEEGLYLATLDLSLATLEGFSTEMYKPALYQTWYTFLASADKEEPSTAEVRVGVMDFTPVWGNKTDNLNQIKEAIIKAGEDGLKLLLFPELALSGYSLDENGTSTMQETLAESIPGPSTQEIAALCKKYNLYVILGMPEKAEDDKFYNALAIIGPQGIIGSYRKIHPDPSSSWYETGETPFIIETEFGKIGVCIDDELSTELIRYYAGMGCQIVLNATHDSPTLHTDQSSPYFKMAYKNQLEYVADTNSIFILVANLSGTEYGKAGDILATYPGTSTIIGPKYGAVTHAKHEAKNDYYVDYYGEPLAEMPSLLSETIKLTKARLGSLYATLPSKIALYATWYQKLKFDT</sequence>
<evidence type="ECO:0000313" key="5">
    <source>
        <dbReference type="Proteomes" id="UP000008467"/>
    </source>
</evidence>
<keyword evidence="4" id="KW-0012">Acyltransferase</keyword>
<evidence type="ECO:0000256" key="1">
    <source>
        <dbReference type="ARBA" id="ARBA00022801"/>
    </source>
</evidence>
<dbReference type="Gene3D" id="3.60.110.10">
    <property type="entry name" value="Carbon-nitrogen hydrolase"/>
    <property type="match status" value="2"/>
</dbReference>
<protein>
    <submittedName>
        <fullName evidence="4">Nitrilase/cyanide hydratase and apolipoprotein N-acyltransferase</fullName>
    </submittedName>
</protein>
<evidence type="ECO:0000256" key="2">
    <source>
        <dbReference type="SAM" id="Phobius"/>
    </source>
</evidence>
<dbReference type="InterPro" id="IPR003010">
    <property type="entry name" value="C-N_Hydrolase"/>
</dbReference>
<proteinExistence type="predicted"/>
<keyword evidence="4" id="KW-0449">Lipoprotein</keyword>
<dbReference type="Proteomes" id="UP000008467">
    <property type="component" value="Chromosome"/>
</dbReference>
<dbReference type="STRING" id="642492.Clole_1563"/>
<dbReference type="EMBL" id="CP002582">
    <property type="protein sequence ID" value="ADZ83288.1"/>
    <property type="molecule type" value="Genomic_DNA"/>
</dbReference>
<dbReference type="eggNOG" id="COG0388">
    <property type="taxonomic scope" value="Bacteria"/>
</dbReference>
<keyword evidence="2" id="KW-0472">Membrane</keyword>
<keyword evidence="4" id="KW-0808">Transferase</keyword>
<feature type="domain" description="CN hydrolase" evidence="3">
    <location>
        <begin position="39"/>
        <end position="330"/>
    </location>
</feature>
<keyword evidence="2" id="KW-0812">Transmembrane</keyword>
<dbReference type="InterPro" id="IPR050345">
    <property type="entry name" value="Aliph_Amidase/BUP"/>
</dbReference>
<dbReference type="KEGG" id="cle:Clole_1563"/>
<dbReference type="PANTHER" id="PTHR43674">
    <property type="entry name" value="NITRILASE C965.09-RELATED"/>
    <property type="match status" value="1"/>
</dbReference>
<dbReference type="GO" id="GO:0016746">
    <property type="term" value="F:acyltransferase activity"/>
    <property type="evidence" value="ECO:0007669"/>
    <property type="project" value="UniProtKB-KW"/>
</dbReference>
<evidence type="ECO:0000259" key="3">
    <source>
        <dbReference type="PROSITE" id="PS50263"/>
    </source>
</evidence>
<dbReference type="Pfam" id="PF00795">
    <property type="entry name" value="CN_hydrolase"/>
    <property type="match status" value="2"/>
</dbReference>
<dbReference type="SUPFAM" id="SSF56317">
    <property type="entry name" value="Carbon-nitrogen hydrolase"/>
    <property type="match status" value="2"/>
</dbReference>
<keyword evidence="1" id="KW-0378">Hydrolase</keyword>
<dbReference type="InterPro" id="IPR036526">
    <property type="entry name" value="C-N_Hydrolase_sf"/>
</dbReference>
<accession>F2JK06</accession>
<gene>
    <name evidence="4" type="ordered locus">Clole_1563</name>
</gene>
<dbReference type="PANTHER" id="PTHR43674:SF16">
    <property type="entry name" value="CARBON-NITROGEN FAMILY, PUTATIVE (AFU_ORTHOLOGUE AFUA_5G02350)-RELATED"/>
    <property type="match status" value="1"/>
</dbReference>